<sequence>MEPLLAKFRLREPCKKPTLSTDWSISVYNRIMIEKNEPSVAFGFFKQGSARRLVRTKNKSVSCNDTYTYTPGAIMRLPGVEPGSIAWKAIILTVGL</sequence>
<dbReference type="EMBL" id="JBBPBM010000185">
    <property type="protein sequence ID" value="KAK8501545.1"/>
    <property type="molecule type" value="Genomic_DNA"/>
</dbReference>
<evidence type="ECO:0000313" key="1">
    <source>
        <dbReference type="EMBL" id="KAK8501537.1"/>
    </source>
</evidence>
<evidence type="ECO:0000313" key="2">
    <source>
        <dbReference type="EMBL" id="KAK8501545.1"/>
    </source>
</evidence>
<evidence type="ECO:0000313" key="3">
    <source>
        <dbReference type="Proteomes" id="UP001472677"/>
    </source>
</evidence>
<reference evidence="2 3" key="1">
    <citation type="journal article" date="2024" name="G3 (Bethesda)">
        <title>Genome assembly of Hibiscus sabdariffa L. provides insights into metabolisms of medicinal natural products.</title>
        <authorList>
            <person name="Kim T."/>
        </authorList>
    </citation>
    <scope>NUCLEOTIDE SEQUENCE [LARGE SCALE GENOMIC DNA]</scope>
    <source>
        <strain evidence="2">TK-2024</strain>
        <tissue evidence="2">Old leaves</tissue>
    </source>
</reference>
<gene>
    <name evidence="1" type="ORF">V6N12_057868</name>
    <name evidence="2" type="ORF">V6N12_057876</name>
</gene>
<accession>A0ABR2B4L3</accession>
<proteinExistence type="predicted"/>
<keyword evidence="3" id="KW-1185">Reference proteome</keyword>
<dbReference type="EMBL" id="JBBPBM010000185">
    <property type="protein sequence ID" value="KAK8501537.1"/>
    <property type="molecule type" value="Genomic_DNA"/>
</dbReference>
<name>A0ABR2B4L3_9ROSI</name>
<protein>
    <submittedName>
        <fullName evidence="2">Uncharacterized protein</fullName>
    </submittedName>
</protein>
<comment type="caution">
    <text evidence="2">The sequence shown here is derived from an EMBL/GenBank/DDBJ whole genome shotgun (WGS) entry which is preliminary data.</text>
</comment>
<dbReference type="Proteomes" id="UP001472677">
    <property type="component" value="Unassembled WGS sequence"/>
</dbReference>
<organism evidence="2 3">
    <name type="scientific">Hibiscus sabdariffa</name>
    <name type="common">roselle</name>
    <dbReference type="NCBI Taxonomy" id="183260"/>
    <lineage>
        <taxon>Eukaryota</taxon>
        <taxon>Viridiplantae</taxon>
        <taxon>Streptophyta</taxon>
        <taxon>Embryophyta</taxon>
        <taxon>Tracheophyta</taxon>
        <taxon>Spermatophyta</taxon>
        <taxon>Magnoliopsida</taxon>
        <taxon>eudicotyledons</taxon>
        <taxon>Gunneridae</taxon>
        <taxon>Pentapetalae</taxon>
        <taxon>rosids</taxon>
        <taxon>malvids</taxon>
        <taxon>Malvales</taxon>
        <taxon>Malvaceae</taxon>
        <taxon>Malvoideae</taxon>
        <taxon>Hibiscus</taxon>
    </lineage>
</organism>